<evidence type="ECO:0000313" key="2">
    <source>
        <dbReference type="Proteomes" id="UP000027135"/>
    </source>
</evidence>
<name>A0A067RJ54_ZOONE</name>
<protein>
    <submittedName>
        <fullName evidence="1">Uncharacterized protein</fullName>
    </submittedName>
</protein>
<dbReference type="EMBL" id="KK852437">
    <property type="protein sequence ID" value="KDR23906.1"/>
    <property type="molecule type" value="Genomic_DNA"/>
</dbReference>
<reference evidence="1 2" key="1">
    <citation type="journal article" date="2014" name="Nat. Commun.">
        <title>Molecular traces of alternative social organization in a termite genome.</title>
        <authorList>
            <person name="Terrapon N."/>
            <person name="Li C."/>
            <person name="Robertson H.M."/>
            <person name="Ji L."/>
            <person name="Meng X."/>
            <person name="Booth W."/>
            <person name="Chen Z."/>
            <person name="Childers C.P."/>
            <person name="Glastad K.M."/>
            <person name="Gokhale K."/>
            <person name="Gowin J."/>
            <person name="Gronenberg W."/>
            <person name="Hermansen R.A."/>
            <person name="Hu H."/>
            <person name="Hunt B.G."/>
            <person name="Huylmans A.K."/>
            <person name="Khalil S.M."/>
            <person name="Mitchell R.D."/>
            <person name="Munoz-Torres M.C."/>
            <person name="Mustard J.A."/>
            <person name="Pan H."/>
            <person name="Reese J.T."/>
            <person name="Scharf M.E."/>
            <person name="Sun F."/>
            <person name="Vogel H."/>
            <person name="Xiao J."/>
            <person name="Yang W."/>
            <person name="Yang Z."/>
            <person name="Yang Z."/>
            <person name="Zhou J."/>
            <person name="Zhu J."/>
            <person name="Brent C.S."/>
            <person name="Elsik C.G."/>
            <person name="Goodisman M.A."/>
            <person name="Liberles D.A."/>
            <person name="Roe R.M."/>
            <person name="Vargo E.L."/>
            <person name="Vilcinskas A."/>
            <person name="Wang J."/>
            <person name="Bornberg-Bauer E."/>
            <person name="Korb J."/>
            <person name="Zhang G."/>
            <person name="Liebig J."/>
        </authorList>
    </citation>
    <scope>NUCLEOTIDE SEQUENCE [LARGE SCALE GENOMIC DNA]</scope>
    <source>
        <tissue evidence="1">Whole organism</tissue>
    </source>
</reference>
<sequence length="110" mass="12369">MGTALVAKSLTDALKRPHEEVPWAASFLQTIFWGPLRCDLIIPRINASKEGWATDVLPSILFCQSPYDPFCRLSTDRCRLATAHFRDWSSNQELTTASRSSARYGACYIT</sequence>
<proteinExistence type="predicted"/>
<evidence type="ECO:0000313" key="1">
    <source>
        <dbReference type="EMBL" id="KDR23906.1"/>
    </source>
</evidence>
<dbReference type="Proteomes" id="UP000027135">
    <property type="component" value="Unassembled WGS sequence"/>
</dbReference>
<dbReference type="AlphaFoldDB" id="A0A067RJ54"/>
<gene>
    <name evidence="1" type="ORF">L798_10253</name>
</gene>
<accession>A0A067RJ54</accession>
<dbReference type="InParanoid" id="A0A067RJ54"/>
<keyword evidence="2" id="KW-1185">Reference proteome</keyword>
<organism evidence="1 2">
    <name type="scientific">Zootermopsis nevadensis</name>
    <name type="common">Dampwood termite</name>
    <dbReference type="NCBI Taxonomy" id="136037"/>
    <lineage>
        <taxon>Eukaryota</taxon>
        <taxon>Metazoa</taxon>
        <taxon>Ecdysozoa</taxon>
        <taxon>Arthropoda</taxon>
        <taxon>Hexapoda</taxon>
        <taxon>Insecta</taxon>
        <taxon>Pterygota</taxon>
        <taxon>Neoptera</taxon>
        <taxon>Polyneoptera</taxon>
        <taxon>Dictyoptera</taxon>
        <taxon>Blattodea</taxon>
        <taxon>Blattoidea</taxon>
        <taxon>Termitoidae</taxon>
        <taxon>Termopsidae</taxon>
        <taxon>Zootermopsis</taxon>
    </lineage>
</organism>